<dbReference type="Proteomes" id="UP000190961">
    <property type="component" value="Unassembled WGS sequence"/>
</dbReference>
<accession>A0A1T5M4F1</accession>
<dbReference type="STRING" id="688867.SAMN05660236_4248"/>
<evidence type="ECO:0000313" key="2">
    <source>
        <dbReference type="EMBL" id="SKC82688.1"/>
    </source>
</evidence>
<proteinExistence type="predicted"/>
<dbReference type="PROSITE" id="PS51257">
    <property type="entry name" value="PROKAR_LIPOPROTEIN"/>
    <property type="match status" value="1"/>
</dbReference>
<feature type="signal peptide" evidence="1">
    <location>
        <begin position="1"/>
        <end position="20"/>
    </location>
</feature>
<sequence length="232" mass="26461">MKHFLRYLILAAVTGMMVVACDSSDDDKKRSIGEAYFPLKTGSYQVYDVNEIIYTLGVPETLQYQLKVAIVDKFLNTEGDSAFVIHRSKRNTDIDPWVYNATWSVRNSNLEIVQNEENISYVKLKFPVNAGVTWNGNAYNTLEEDEYILESVNTTETFNDQSFSDCLTVNQSDNDDYIVFLDQRKEVYAKDIGLVHKATTQLSFCTKDNCLGQQQVESGTIYQQTIRAYGVE</sequence>
<dbReference type="AlphaFoldDB" id="A0A1T5M4F1"/>
<gene>
    <name evidence="2" type="ORF">SAMN05660236_4248</name>
</gene>
<dbReference type="RefSeq" id="WP_143785864.1">
    <property type="nucleotide sequence ID" value="NZ_FUZU01000003.1"/>
</dbReference>
<evidence type="ECO:0008006" key="4">
    <source>
        <dbReference type="Google" id="ProtNLM"/>
    </source>
</evidence>
<organism evidence="2 3">
    <name type="scientific">Ohtaekwangia koreensis</name>
    <dbReference type="NCBI Taxonomy" id="688867"/>
    <lineage>
        <taxon>Bacteria</taxon>
        <taxon>Pseudomonadati</taxon>
        <taxon>Bacteroidota</taxon>
        <taxon>Cytophagia</taxon>
        <taxon>Cytophagales</taxon>
        <taxon>Fulvivirgaceae</taxon>
        <taxon>Ohtaekwangia</taxon>
    </lineage>
</organism>
<keyword evidence="3" id="KW-1185">Reference proteome</keyword>
<evidence type="ECO:0000313" key="3">
    <source>
        <dbReference type="Proteomes" id="UP000190961"/>
    </source>
</evidence>
<protein>
    <recommendedName>
        <fullName evidence="4">Lipoprotein</fullName>
    </recommendedName>
</protein>
<dbReference type="EMBL" id="FUZU01000003">
    <property type="protein sequence ID" value="SKC82688.1"/>
    <property type="molecule type" value="Genomic_DNA"/>
</dbReference>
<reference evidence="2 3" key="1">
    <citation type="submission" date="2017-02" db="EMBL/GenBank/DDBJ databases">
        <authorList>
            <person name="Peterson S.W."/>
        </authorList>
    </citation>
    <scope>NUCLEOTIDE SEQUENCE [LARGE SCALE GENOMIC DNA]</scope>
    <source>
        <strain evidence="2 3">DSM 25262</strain>
    </source>
</reference>
<name>A0A1T5M4F1_9BACT</name>
<dbReference type="OrthoDB" id="1467525at2"/>
<feature type="chain" id="PRO_5010581819" description="Lipoprotein" evidence="1">
    <location>
        <begin position="21"/>
        <end position="232"/>
    </location>
</feature>
<keyword evidence="1" id="KW-0732">Signal</keyword>
<evidence type="ECO:0000256" key="1">
    <source>
        <dbReference type="SAM" id="SignalP"/>
    </source>
</evidence>